<dbReference type="InterPro" id="IPR039204">
    <property type="entry name" value="MRS2-like"/>
</dbReference>
<comment type="subcellular location">
    <subcellularLocation>
        <location evidence="1">Membrane</location>
        <topology evidence="1">Multi-pass membrane protein</topology>
    </subcellularLocation>
</comment>
<reference evidence="12 13" key="1">
    <citation type="submission" date="2019-01" db="EMBL/GenBank/DDBJ databases">
        <title>Sequencing of cultivated peanut Arachis hypogaea provides insights into genome evolution and oil improvement.</title>
        <authorList>
            <person name="Chen X."/>
        </authorList>
    </citation>
    <scope>NUCLEOTIDE SEQUENCE [LARGE SCALE GENOMIC DNA]</scope>
    <source>
        <strain evidence="13">cv. Fuhuasheng</strain>
        <tissue evidence="12">Leaves</tissue>
    </source>
</reference>
<evidence type="ECO:0000256" key="3">
    <source>
        <dbReference type="ARBA" id="ARBA00022448"/>
    </source>
</evidence>
<feature type="region of interest" description="Disordered" evidence="10">
    <location>
        <begin position="58"/>
        <end position="88"/>
    </location>
</feature>
<evidence type="ECO:0000256" key="6">
    <source>
        <dbReference type="ARBA" id="ARBA00022946"/>
    </source>
</evidence>
<feature type="region of interest" description="Disordered" evidence="10">
    <location>
        <begin position="1"/>
        <end position="21"/>
    </location>
</feature>
<keyword evidence="5" id="KW-0460">Magnesium</keyword>
<sequence>MCFRGSFHQHTDTSPKPFSPATDAPTVPFLPFLTATAGQKRSIAGALLHTLSLLPNGDNSAQSRCTPPRTVTARSSIARNPSPFSSPCSSSVPPFPGLHPRDIRSVDPSLFSTNLVPSLLVYEHMILLNLGSLQAIAMKDCVLIFEYNRKGGQAFLESLLPRLNPKNCNGGPSMPFELEIWLQLAYSWMRFSEEIKAILGTTVKHKVLLVSNELFFLFKFIMRKTCILFAYVKFLFDLVMQQICSLVLGTPFYIHAIYIISLFSLY</sequence>
<evidence type="ECO:0000313" key="12">
    <source>
        <dbReference type="EMBL" id="RYR43767.1"/>
    </source>
</evidence>
<evidence type="ECO:0000313" key="13">
    <source>
        <dbReference type="Proteomes" id="UP000289738"/>
    </source>
</evidence>
<keyword evidence="8" id="KW-0406">Ion transport</keyword>
<name>A0A445BYG4_ARAHY</name>
<dbReference type="GO" id="GO:0016020">
    <property type="term" value="C:membrane"/>
    <property type="evidence" value="ECO:0007669"/>
    <property type="project" value="UniProtKB-SubCell"/>
</dbReference>
<evidence type="ECO:0000256" key="8">
    <source>
        <dbReference type="ARBA" id="ARBA00023065"/>
    </source>
</evidence>
<proteinExistence type="inferred from homology"/>
<dbReference type="GO" id="GO:0009941">
    <property type="term" value="C:chloroplast envelope"/>
    <property type="evidence" value="ECO:0007669"/>
    <property type="project" value="TreeGrafter"/>
</dbReference>
<evidence type="ECO:0000256" key="9">
    <source>
        <dbReference type="ARBA" id="ARBA00023136"/>
    </source>
</evidence>
<dbReference type="EMBL" id="SDMP01000008">
    <property type="protein sequence ID" value="RYR43767.1"/>
    <property type="molecule type" value="Genomic_DNA"/>
</dbReference>
<feature type="transmembrane region" description="Helical" evidence="11">
    <location>
        <begin position="214"/>
        <end position="236"/>
    </location>
</feature>
<keyword evidence="6" id="KW-0809">Transit peptide</keyword>
<keyword evidence="13" id="KW-1185">Reference proteome</keyword>
<keyword evidence="3" id="KW-0813">Transport</keyword>
<evidence type="ECO:0000256" key="5">
    <source>
        <dbReference type="ARBA" id="ARBA00022842"/>
    </source>
</evidence>
<keyword evidence="7 11" id="KW-1133">Transmembrane helix</keyword>
<organism evidence="12 13">
    <name type="scientific">Arachis hypogaea</name>
    <name type="common">Peanut</name>
    <dbReference type="NCBI Taxonomy" id="3818"/>
    <lineage>
        <taxon>Eukaryota</taxon>
        <taxon>Viridiplantae</taxon>
        <taxon>Streptophyta</taxon>
        <taxon>Embryophyta</taxon>
        <taxon>Tracheophyta</taxon>
        <taxon>Spermatophyta</taxon>
        <taxon>Magnoliopsida</taxon>
        <taxon>eudicotyledons</taxon>
        <taxon>Gunneridae</taxon>
        <taxon>Pentapetalae</taxon>
        <taxon>rosids</taxon>
        <taxon>fabids</taxon>
        <taxon>Fabales</taxon>
        <taxon>Fabaceae</taxon>
        <taxon>Papilionoideae</taxon>
        <taxon>50 kb inversion clade</taxon>
        <taxon>dalbergioids sensu lato</taxon>
        <taxon>Dalbergieae</taxon>
        <taxon>Pterocarpus clade</taxon>
        <taxon>Arachis</taxon>
    </lineage>
</organism>
<dbReference type="PANTHER" id="PTHR13890">
    <property type="entry name" value="RNA SPLICING PROTEIN MRS2, MITOCHONDRIAL"/>
    <property type="match status" value="1"/>
</dbReference>
<dbReference type="Gene3D" id="2.40.128.330">
    <property type="match status" value="1"/>
</dbReference>
<dbReference type="PANTHER" id="PTHR13890:SF0">
    <property type="entry name" value="MAGNESIUM TRANSPORTER MRS2 HOMOLOG, MITOCHONDRIAL"/>
    <property type="match status" value="1"/>
</dbReference>
<gene>
    <name evidence="12" type="ORF">Ahy_A08g040163</name>
</gene>
<accession>A0A445BYG4</accession>
<evidence type="ECO:0000256" key="10">
    <source>
        <dbReference type="SAM" id="MobiDB-lite"/>
    </source>
</evidence>
<keyword evidence="4 11" id="KW-0812">Transmembrane</keyword>
<keyword evidence="9 11" id="KW-0472">Membrane</keyword>
<dbReference type="AlphaFoldDB" id="A0A445BYG4"/>
<evidence type="ECO:0000256" key="7">
    <source>
        <dbReference type="ARBA" id="ARBA00022989"/>
    </source>
</evidence>
<comment type="caution">
    <text evidence="12">The sequence shown here is derived from an EMBL/GenBank/DDBJ whole genome shotgun (WGS) entry which is preliminary data.</text>
</comment>
<evidence type="ECO:0000256" key="4">
    <source>
        <dbReference type="ARBA" id="ARBA00022692"/>
    </source>
</evidence>
<evidence type="ECO:0000256" key="11">
    <source>
        <dbReference type="SAM" id="Phobius"/>
    </source>
</evidence>
<evidence type="ECO:0000256" key="1">
    <source>
        <dbReference type="ARBA" id="ARBA00004141"/>
    </source>
</evidence>
<evidence type="ECO:0000256" key="2">
    <source>
        <dbReference type="ARBA" id="ARBA00007535"/>
    </source>
</evidence>
<dbReference type="Proteomes" id="UP000289738">
    <property type="component" value="Chromosome A08"/>
</dbReference>
<comment type="similarity">
    <text evidence="2">Belongs to the CorA metal ion transporter (MIT) (TC 1.A.35.5) family.</text>
</comment>
<dbReference type="GO" id="GO:0015095">
    <property type="term" value="F:magnesium ion transmembrane transporter activity"/>
    <property type="evidence" value="ECO:0007669"/>
    <property type="project" value="TreeGrafter"/>
</dbReference>
<protein>
    <submittedName>
        <fullName evidence="12">Uncharacterized protein</fullName>
    </submittedName>
</protein>
<dbReference type="Pfam" id="PF22099">
    <property type="entry name" value="MRS2-like"/>
    <property type="match status" value="1"/>
</dbReference>
<feature type="transmembrane region" description="Helical" evidence="11">
    <location>
        <begin position="243"/>
        <end position="265"/>
    </location>
</feature>